<feature type="repeat" description="TPR" evidence="3">
    <location>
        <begin position="113"/>
        <end position="146"/>
    </location>
</feature>
<dbReference type="InterPro" id="IPR019734">
    <property type="entry name" value="TPR_rpt"/>
</dbReference>
<accession>A0ABU3TCY1</accession>
<dbReference type="InterPro" id="IPR011990">
    <property type="entry name" value="TPR-like_helical_dom_sf"/>
</dbReference>
<dbReference type="Gene3D" id="1.25.40.10">
    <property type="entry name" value="Tetratricopeptide repeat domain"/>
    <property type="match status" value="1"/>
</dbReference>
<sequence length="161" mass="18598">MVKTPTVRNISWIAYVVFYGLIVLLAWLGTGISSLDFIQCLLPAMLAAYLLSWTLRTTLGRYQQRGMQLIRKDDFLNAIPHFEQSYAYFSEKKWLDKWRYILMLSTSQMEYREMALNNIAFCYSQLGQGESARRYYHQVLAEYPDNGLAQAALKMLDAGPG</sequence>
<name>A0ABU3TCY1_9BACT</name>
<gene>
    <name evidence="5" type="ORF">ROI90_02380</name>
</gene>
<evidence type="ECO:0000313" key="6">
    <source>
        <dbReference type="Proteomes" id="UP001250698"/>
    </source>
</evidence>
<evidence type="ECO:0000256" key="4">
    <source>
        <dbReference type="SAM" id="Phobius"/>
    </source>
</evidence>
<keyword evidence="2 3" id="KW-0802">TPR repeat</keyword>
<proteinExistence type="predicted"/>
<dbReference type="SUPFAM" id="SSF48452">
    <property type="entry name" value="TPR-like"/>
    <property type="match status" value="1"/>
</dbReference>
<reference evidence="5 6" key="1">
    <citation type="submission" date="2023-10" db="EMBL/GenBank/DDBJ databases">
        <title>Hymenobacter endophyticus sp. nov., an isolate from the leaf tissues of wheat.</title>
        <authorList>
            <person name="Dai Y."/>
        </authorList>
    </citation>
    <scope>NUCLEOTIDE SEQUENCE [LARGE SCALE GENOMIC DNA]</scope>
    <source>
        <strain evidence="5 6">ZK17L-C2</strain>
    </source>
</reference>
<dbReference type="Proteomes" id="UP001250698">
    <property type="component" value="Unassembled WGS sequence"/>
</dbReference>
<dbReference type="InterPro" id="IPR013105">
    <property type="entry name" value="TPR_2"/>
</dbReference>
<keyword evidence="6" id="KW-1185">Reference proteome</keyword>
<protein>
    <submittedName>
        <fullName evidence="5">Tetratricopeptide repeat protein</fullName>
    </submittedName>
</protein>
<feature type="transmembrane region" description="Helical" evidence="4">
    <location>
        <begin position="36"/>
        <end position="55"/>
    </location>
</feature>
<organism evidence="5 6">
    <name type="scientific">Hymenobacter endophyticus</name>
    <dbReference type="NCBI Taxonomy" id="3076335"/>
    <lineage>
        <taxon>Bacteria</taxon>
        <taxon>Pseudomonadati</taxon>
        <taxon>Bacteroidota</taxon>
        <taxon>Cytophagia</taxon>
        <taxon>Cytophagales</taxon>
        <taxon>Hymenobacteraceae</taxon>
        <taxon>Hymenobacter</taxon>
    </lineage>
</organism>
<dbReference type="RefSeq" id="WP_315996748.1">
    <property type="nucleotide sequence ID" value="NZ_JAWDJT010000002.1"/>
</dbReference>
<dbReference type="SMART" id="SM00028">
    <property type="entry name" value="TPR"/>
    <property type="match status" value="2"/>
</dbReference>
<evidence type="ECO:0000256" key="1">
    <source>
        <dbReference type="ARBA" id="ARBA00022737"/>
    </source>
</evidence>
<comment type="caution">
    <text evidence="5">The sequence shown here is derived from an EMBL/GenBank/DDBJ whole genome shotgun (WGS) entry which is preliminary data.</text>
</comment>
<feature type="transmembrane region" description="Helical" evidence="4">
    <location>
        <begin position="12"/>
        <end position="30"/>
    </location>
</feature>
<keyword evidence="1" id="KW-0677">Repeat</keyword>
<evidence type="ECO:0000313" key="5">
    <source>
        <dbReference type="EMBL" id="MDU0369229.1"/>
    </source>
</evidence>
<keyword evidence="4" id="KW-0472">Membrane</keyword>
<dbReference type="EMBL" id="JAWDJT010000002">
    <property type="protein sequence ID" value="MDU0369229.1"/>
    <property type="molecule type" value="Genomic_DNA"/>
</dbReference>
<dbReference type="Pfam" id="PF07719">
    <property type="entry name" value="TPR_2"/>
    <property type="match status" value="1"/>
</dbReference>
<keyword evidence="4" id="KW-1133">Transmembrane helix</keyword>
<dbReference type="PROSITE" id="PS50005">
    <property type="entry name" value="TPR"/>
    <property type="match status" value="1"/>
</dbReference>
<keyword evidence="4" id="KW-0812">Transmembrane</keyword>
<evidence type="ECO:0000256" key="2">
    <source>
        <dbReference type="ARBA" id="ARBA00022803"/>
    </source>
</evidence>
<evidence type="ECO:0000256" key="3">
    <source>
        <dbReference type="PROSITE-ProRule" id="PRU00339"/>
    </source>
</evidence>